<gene>
    <name evidence="2" type="ORF">ABS311_14210</name>
</gene>
<dbReference type="Pfam" id="PF05751">
    <property type="entry name" value="FixH"/>
    <property type="match status" value="1"/>
</dbReference>
<proteinExistence type="predicted"/>
<evidence type="ECO:0000313" key="3">
    <source>
        <dbReference type="Proteomes" id="UP001467690"/>
    </source>
</evidence>
<comment type="caution">
    <text evidence="2">The sequence shown here is derived from an EMBL/GenBank/DDBJ whole genome shotgun (WGS) entry which is preliminary data.</text>
</comment>
<reference evidence="2 3" key="1">
    <citation type="submission" date="2024-06" db="EMBL/GenBank/DDBJ databases">
        <authorList>
            <person name="Chen R.Y."/>
        </authorList>
    </citation>
    <scope>NUCLEOTIDE SEQUENCE [LARGE SCALE GENOMIC DNA]</scope>
    <source>
        <strain evidence="2 3">D2</strain>
    </source>
</reference>
<feature type="transmembrane region" description="Helical" evidence="1">
    <location>
        <begin position="14"/>
        <end position="33"/>
    </location>
</feature>
<evidence type="ECO:0000256" key="1">
    <source>
        <dbReference type="SAM" id="Phobius"/>
    </source>
</evidence>
<accession>A0ABV1RJI2</accession>
<name>A0ABV1RJI2_9ALTE</name>
<dbReference type="RefSeq" id="WP_143872244.1">
    <property type="nucleotide sequence ID" value="NZ_CP041660.1"/>
</dbReference>
<dbReference type="EMBL" id="JBELOE010000239">
    <property type="protein sequence ID" value="MER2493034.1"/>
    <property type="molecule type" value="Genomic_DNA"/>
</dbReference>
<keyword evidence="3" id="KW-1185">Reference proteome</keyword>
<dbReference type="Proteomes" id="UP001467690">
    <property type="component" value="Unassembled WGS sequence"/>
</dbReference>
<keyword evidence="1" id="KW-1133">Transmembrane helix</keyword>
<organism evidence="2 3">
    <name type="scientific">Catenovulum sediminis</name>
    <dbReference type="NCBI Taxonomy" id="1740262"/>
    <lineage>
        <taxon>Bacteria</taxon>
        <taxon>Pseudomonadati</taxon>
        <taxon>Pseudomonadota</taxon>
        <taxon>Gammaproteobacteria</taxon>
        <taxon>Alteromonadales</taxon>
        <taxon>Alteromonadaceae</taxon>
        <taxon>Catenovulum</taxon>
    </lineage>
</organism>
<dbReference type="InterPro" id="IPR008620">
    <property type="entry name" value="FixH"/>
</dbReference>
<sequence>MNQTDVRPWYKEPWPWVLIAIIVLPMLVAAVRMSIYSEYQVEMVVDDYYKKGKAINQEFDRETLARDYGIAIFAEVSDQQILLDVNRNQKAPQIASLIVSFYHSTQSHKDQQVMATARADGIFSADLLKATEGKWQLTIEPHDKSWKVQKVVQLPHQGKILITPH</sequence>
<evidence type="ECO:0000313" key="2">
    <source>
        <dbReference type="EMBL" id="MER2493034.1"/>
    </source>
</evidence>
<keyword evidence="1" id="KW-0472">Membrane</keyword>
<keyword evidence="1" id="KW-0812">Transmembrane</keyword>
<protein>
    <submittedName>
        <fullName evidence="2">FixH family protein</fullName>
    </submittedName>
</protein>